<name>A0A9P3UU45_LYOSH</name>
<dbReference type="AlphaFoldDB" id="A0A9P3UU45"/>
<dbReference type="EMBL" id="BRPK01000020">
    <property type="protein sequence ID" value="GLB45233.1"/>
    <property type="molecule type" value="Genomic_DNA"/>
</dbReference>
<dbReference type="Proteomes" id="UP001063166">
    <property type="component" value="Unassembled WGS sequence"/>
</dbReference>
<comment type="caution">
    <text evidence="1">The sequence shown here is derived from an EMBL/GenBank/DDBJ whole genome shotgun (WGS) entry which is preliminary data.</text>
</comment>
<keyword evidence="2" id="KW-1185">Reference proteome</keyword>
<accession>A0A9P3UU45</accession>
<evidence type="ECO:0000313" key="1">
    <source>
        <dbReference type="EMBL" id="GLB45233.1"/>
    </source>
</evidence>
<reference evidence="1" key="1">
    <citation type="submission" date="2022-07" db="EMBL/GenBank/DDBJ databases">
        <title>The genome of Lyophyllum shimeji provides insight into the initial evolution of ectomycorrhizal fungal genome.</title>
        <authorList>
            <person name="Kobayashi Y."/>
            <person name="Shibata T."/>
            <person name="Hirakawa H."/>
            <person name="Shigenobu S."/>
            <person name="Nishiyama T."/>
            <person name="Yamada A."/>
            <person name="Hasebe M."/>
            <person name="Kawaguchi M."/>
        </authorList>
    </citation>
    <scope>NUCLEOTIDE SEQUENCE</scope>
    <source>
        <strain evidence="1">AT787</strain>
    </source>
</reference>
<evidence type="ECO:0000313" key="2">
    <source>
        <dbReference type="Proteomes" id="UP001063166"/>
    </source>
</evidence>
<protein>
    <submittedName>
        <fullName evidence="1">Uncharacterized protein</fullName>
    </submittedName>
</protein>
<gene>
    <name evidence="1" type="ORF">LshimejAT787_2001380</name>
</gene>
<sequence>MYTYYFCQSRLAASDLELGHAIHWPNQPSLRINKFFNSAFNYPRGRRSSRGEISKTNILYVPSSIILTPASFHIPAAFDSYTYTYSLLPFLP</sequence>
<organism evidence="1 2">
    <name type="scientific">Lyophyllum shimeji</name>
    <name type="common">Hon-shimeji</name>
    <name type="synonym">Tricholoma shimeji</name>
    <dbReference type="NCBI Taxonomy" id="47721"/>
    <lineage>
        <taxon>Eukaryota</taxon>
        <taxon>Fungi</taxon>
        <taxon>Dikarya</taxon>
        <taxon>Basidiomycota</taxon>
        <taxon>Agaricomycotina</taxon>
        <taxon>Agaricomycetes</taxon>
        <taxon>Agaricomycetidae</taxon>
        <taxon>Agaricales</taxon>
        <taxon>Tricholomatineae</taxon>
        <taxon>Lyophyllaceae</taxon>
        <taxon>Lyophyllum</taxon>
    </lineage>
</organism>
<proteinExistence type="predicted"/>